<proteinExistence type="predicted"/>
<dbReference type="eggNOG" id="COG0208">
    <property type="taxonomic scope" value="Bacteria"/>
</dbReference>
<keyword evidence="3" id="KW-1185">Reference proteome</keyword>
<dbReference type="PATRIC" id="fig|1265313.6.peg.2760"/>
<dbReference type="Gene3D" id="1.10.620.20">
    <property type="entry name" value="Ribonucleotide Reductase, subunit A"/>
    <property type="match status" value="1"/>
</dbReference>
<dbReference type="HOGENOM" id="CLU_057296_0_0_6"/>
<dbReference type="GO" id="GO:0016491">
    <property type="term" value="F:oxidoreductase activity"/>
    <property type="evidence" value="ECO:0007669"/>
    <property type="project" value="InterPro"/>
</dbReference>
<dbReference type="EMBL" id="AUVB01000089">
    <property type="protein sequence ID" value="KGE02539.1"/>
    <property type="molecule type" value="Genomic_DNA"/>
</dbReference>
<dbReference type="CDD" id="cd00657">
    <property type="entry name" value="Ferritin_like"/>
    <property type="match status" value="1"/>
</dbReference>
<gene>
    <name evidence="2" type="ORF">HRUBRA_02804</name>
</gene>
<dbReference type="Proteomes" id="UP000029640">
    <property type="component" value="Unassembled WGS sequence"/>
</dbReference>
<dbReference type="SUPFAM" id="SSF47240">
    <property type="entry name" value="Ferritin-like"/>
    <property type="match status" value="1"/>
</dbReference>
<dbReference type="InterPro" id="IPR012348">
    <property type="entry name" value="RNR-like"/>
</dbReference>
<protein>
    <recommendedName>
        <fullName evidence="4">Ferritin</fullName>
    </recommendedName>
</protein>
<accession>A0A095WV45</accession>
<organism evidence="2 3">
    <name type="scientific">Pseudohaliea rubra DSM 19751</name>
    <dbReference type="NCBI Taxonomy" id="1265313"/>
    <lineage>
        <taxon>Bacteria</taxon>
        <taxon>Pseudomonadati</taxon>
        <taxon>Pseudomonadota</taxon>
        <taxon>Gammaproteobacteria</taxon>
        <taxon>Cellvibrionales</taxon>
        <taxon>Halieaceae</taxon>
        <taxon>Pseudohaliea</taxon>
    </lineage>
</organism>
<name>A0A095WV45_9GAMM</name>
<sequence>MKIEWKDQSPRKIQQFAHADYPRENPDLEDLLTAQDVDHIAEIFQTPLTGAYNWDYQVQDDRIKKLYDLGKQLNWDPEIDINWNRPWPDEERAPELMNLHEYPPYLAMDDKTKDEFWLHMNAWSLSQFLHGEQGALLVASQLCSCAPTLNAKLYAASQTFDEARHVEVFNKYLQKRIGVMYPINTHLKSIIDKILTDPRWDMKFIGMQIVIEGLALSAFNTTRETTPDPVLKDVVYLVTRDEARHVTFGVNYLEEFVKTLSDEEREERAEFAYQACVVSRERLVATDVFRHFGWDVEEARKQVLEGFVMATFRNLLFQRVVPNLKRIGLLTDKIRPKFEELGILDFENLATDGDIDWTALERPLDTEEAQSHEQSMLAAFHAAHEEEQASTADEQAKAAGYG</sequence>
<reference evidence="2 3" key="1">
    <citation type="journal article" date="2014" name="Genome Announc.">
        <title>Genome Sequence of Gammaproteobacterial Pseudohaliea rubra Type Strain DSM 19751, Isolated from Coastal Seawater of the Mediterranean Sea.</title>
        <authorList>
            <person name="Spring S."/>
            <person name="Fiebig A."/>
            <person name="Riedel T."/>
            <person name="Goker M."/>
            <person name="Klenk H.P."/>
        </authorList>
    </citation>
    <scope>NUCLEOTIDE SEQUENCE [LARGE SCALE GENOMIC DNA]</scope>
    <source>
        <strain evidence="2 3">DSM 19751</strain>
    </source>
</reference>
<evidence type="ECO:0000313" key="2">
    <source>
        <dbReference type="EMBL" id="KGE02539.1"/>
    </source>
</evidence>
<dbReference type="Pfam" id="PF11583">
    <property type="entry name" value="AurF"/>
    <property type="match status" value="1"/>
</dbReference>
<dbReference type="RefSeq" id="WP_035515091.1">
    <property type="nucleotide sequence ID" value="NZ_KN234753.1"/>
</dbReference>
<comment type="caution">
    <text evidence="2">The sequence shown here is derived from an EMBL/GenBank/DDBJ whole genome shotgun (WGS) entry which is preliminary data.</text>
</comment>
<evidence type="ECO:0000256" key="1">
    <source>
        <dbReference type="SAM" id="MobiDB-lite"/>
    </source>
</evidence>
<dbReference type="STRING" id="1265313.HRUBRA_02804"/>
<dbReference type="AlphaFoldDB" id="A0A095WV45"/>
<dbReference type="InterPro" id="IPR009078">
    <property type="entry name" value="Ferritin-like_SF"/>
</dbReference>
<evidence type="ECO:0008006" key="4">
    <source>
        <dbReference type="Google" id="ProtNLM"/>
    </source>
</evidence>
<dbReference type="InterPro" id="IPR025859">
    <property type="entry name" value="AurF/CmlI"/>
</dbReference>
<feature type="region of interest" description="Disordered" evidence="1">
    <location>
        <begin position="383"/>
        <end position="402"/>
    </location>
</feature>
<evidence type="ECO:0000313" key="3">
    <source>
        <dbReference type="Proteomes" id="UP000029640"/>
    </source>
</evidence>